<dbReference type="Gene3D" id="3.30.710.10">
    <property type="entry name" value="Potassium Channel Kv1.1, Chain A"/>
    <property type="match status" value="1"/>
</dbReference>
<dbReference type="Proteomes" id="UP000799750">
    <property type="component" value="Unassembled WGS sequence"/>
</dbReference>
<accession>A0A6A6R4K6</accession>
<dbReference type="PROSITE" id="PS50097">
    <property type="entry name" value="BTB"/>
    <property type="match status" value="1"/>
</dbReference>
<dbReference type="EMBL" id="MU004184">
    <property type="protein sequence ID" value="KAF2499688.1"/>
    <property type="molecule type" value="Genomic_DNA"/>
</dbReference>
<keyword evidence="3" id="KW-1185">Reference proteome</keyword>
<reference evidence="2" key="1">
    <citation type="journal article" date="2020" name="Stud. Mycol.">
        <title>101 Dothideomycetes genomes: a test case for predicting lifestyles and emergence of pathogens.</title>
        <authorList>
            <person name="Haridas S."/>
            <person name="Albert R."/>
            <person name="Binder M."/>
            <person name="Bloem J."/>
            <person name="Labutti K."/>
            <person name="Salamov A."/>
            <person name="Andreopoulos B."/>
            <person name="Baker S."/>
            <person name="Barry K."/>
            <person name="Bills G."/>
            <person name="Bluhm B."/>
            <person name="Cannon C."/>
            <person name="Castanera R."/>
            <person name="Culley D."/>
            <person name="Daum C."/>
            <person name="Ezra D."/>
            <person name="Gonzalez J."/>
            <person name="Henrissat B."/>
            <person name="Kuo A."/>
            <person name="Liang C."/>
            <person name="Lipzen A."/>
            <person name="Lutzoni F."/>
            <person name="Magnuson J."/>
            <person name="Mondo S."/>
            <person name="Nolan M."/>
            <person name="Ohm R."/>
            <person name="Pangilinan J."/>
            <person name="Park H.-J."/>
            <person name="Ramirez L."/>
            <person name="Alfaro M."/>
            <person name="Sun H."/>
            <person name="Tritt A."/>
            <person name="Yoshinaga Y."/>
            <person name="Zwiers L.-H."/>
            <person name="Turgeon B."/>
            <person name="Goodwin S."/>
            <person name="Spatafora J."/>
            <person name="Crous P."/>
            <person name="Grigoriev I."/>
        </authorList>
    </citation>
    <scope>NUCLEOTIDE SEQUENCE</scope>
    <source>
        <strain evidence="2">CBS 269.34</strain>
    </source>
</reference>
<protein>
    <recommendedName>
        <fullName evidence="1">BTB domain-containing protein</fullName>
    </recommendedName>
</protein>
<dbReference type="CDD" id="cd18186">
    <property type="entry name" value="BTB_POZ_ZBTB_KLHL-like"/>
    <property type="match status" value="1"/>
</dbReference>
<dbReference type="AlphaFoldDB" id="A0A6A6R4K6"/>
<dbReference type="PANTHER" id="PTHR47843">
    <property type="entry name" value="BTB DOMAIN-CONTAINING PROTEIN-RELATED"/>
    <property type="match status" value="1"/>
</dbReference>
<evidence type="ECO:0000313" key="2">
    <source>
        <dbReference type="EMBL" id="KAF2499688.1"/>
    </source>
</evidence>
<evidence type="ECO:0000259" key="1">
    <source>
        <dbReference type="PROSITE" id="PS50097"/>
    </source>
</evidence>
<dbReference type="SMART" id="SM00225">
    <property type="entry name" value="BTB"/>
    <property type="match status" value="1"/>
</dbReference>
<dbReference type="Pfam" id="PF00651">
    <property type="entry name" value="BTB"/>
    <property type="match status" value="1"/>
</dbReference>
<organism evidence="2 3">
    <name type="scientific">Lophium mytilinum</name>
    <dbReference type="NCBI Taxonomy" id="390894"/>
    <lineage>
        <taxon>Eukaryota</taxon>
        <taxon>Fungi</taxon>
        <taxon>Dikarya</taxon>
        <taxon>Ascomycota</taxon>
        <taxon>Pezizomycotina</taxon>
        <taxon>Dothideomycetes</taxon>
        <taxon>Pleosporomycetidae</taxon>
        <taxon>Mytilinidiales</taxon>
        <taxon>Mytilinidiaceae</taxon>
        <taxon>Lophium</taxon>
    </lineage>
</organism>
<gene>
    <name evidence="2" type="ORF">BU16DRAFT_524145</name>
</gene>
<name>A0A6A6R4K6_9PEZI</name>
<evidence type="ECO:0000313" key="3">
    <source>
        <dbReference type="Proteomes" id="UP000799750"/>
    </source>
</evidence>
<dbReference type="InterPro" id="IPR011333">
    <property type="entry name" value="SKP1/BTB/POZ_sf"/>
</dbReference>
<proteinExistence type="predicted"/>
<feature type="domain" description="BTB" evidence="1">
    <location>
        <begin position="39"/>
        <end position="108"/>
    </location>
</feature>
<dbReference type="SUPFAM" id="SSF54695">
    <property type="entry name" value="POZ domain"/>
    <property type="match status" value="1"/>
</dbReference>
<sequence length="400" mass="45611">MVTAKKASASKVVKNNVKSCSDVTRDRVRSSLPRMFGTEMVTLRIGPQAEPFYVHKNLLTHWSPYFRGAFDGSFVEAETKSIALEDVQPWLFKIVMGWLYTQTLVLDKAAEELSDLKLAETSPFDQTLEEDVDPNRYAYVCLKRVHNIAQRNEFCDIIPKIREEMISLAKLEVRQTYNLEFLQQEMESLATMKHVPFSIIHGLKAMPTIFDIATAGADMLPGPIGPYIRGRAKEIYRRWYRVVNTRHGDDRDDTDSQQFSYNTLVDMYIFADKYDMPQLRRDIIDKVHFKNSHYPDSVPYLYAVLKAFESLPKTSGLSRYFFDVYVGDWNGQAILGGSGVKIGHLLPNDLLSSIATRRSKELFLLPGTVLSPMPYETSLCSYHEHPPNDEPNPTATVVSS</sequence>
<dbReference type="InterPro" id="IPR000210">
    <property type="entry name" value="BTB/POZ_dom"/>
</dbReference>
<dbReference type="OrthoDB" id="194443at2759"/>
<dbReference type="PANTHER" id="PTHR47843:SF2">
    <property type="entry name" value="BTB DOMAIN-CONTAINING PROTEIN"/>
    <property type="match status" value="1"/>
</dbReference>